<sequence>MISLMLILSLDCDIKCAIIFFPYTNREITLKHSVISRVRSDEDAPLNILKGMKNKEDQL</sequence>
<dbReference type="AlphaFoldDB" id="A0A1J1J7H8"/>
<dbReference type="EMBL" id="CVRI01000075">
    <property type="protein sequence ID" value="CRL08343.1"/>
    <property type="molecule type" value="Genomic_DNA"/>
</dbReference>
<protein>
    <submittedName>
        <fullName evidence="1">CLUMA_CG021662, isoform A</fullName>
    </submittedName>
</protein>
<evidence type="ECO:0000313" key="2">
    <source>
        <dbReference type="Proteomes" id="UP000183832"/>
    </source>
</evidence>
<accession>A0A1J1J7H8</accession>
<reference evidence="1 2" key="1">
    <citation type="submission" date="2015-04" db="EMBL/GenBank/DDBJ databases">
        <authorList>
            <person name="Syromyatnikov M.Y."/>
            <person name="Popov V.N."/>
        </authorList>
    </citation>
    <scope>NUCLEOTIDE SEQUENCE [LARGE SCALE GENOMIC DNA]</scope>
</reference>
<gene>
    <name evidence="1" type="ORF">CLUMA_CG021662</name>
</gene>
<dbReference type="Proteomes" id="UP000183832">
    <property type="component" value="Unassembled WGS sequence"/>
</dbReference>
<evidence type="ECO:0000313" key="1">
    <source>
        <dbReference type="EMBL" id="CRL08343.1"/>
    </source>
</evidence>
<keyword evidence="2" id="KW-1185">Reference proteome</keyword>
<organism evidence="1 2">
    <name type="scientific">Clunio marinus</name>
    <dbReference type="NCBI Taxonomy" id="568069"/>
    <lineage>
        <taxon>Eukaryota</taxon>
        <taxon>Metazoa</taxon>
        <taxon>Ecdysozoa</taxon>
        <taxon>Arthropoda</taxon>
        <taxon>Hexapoda</taxon>
        <taxon>Insecta</taxon>
        <taxon>Pterygota</taxon>
        <taxon>Neoptera</taxon>
        <taxon>Endopterygota</taxon>
        <taxon>Diptera</taxon>
        <taxon>Nematocera</taxon>
        <taxon>Chironomoidea</taxon>
        <taxon>Chironomidae</taxon>
        <taxon>Clunio</taxon>
    </lineage>
</organism>
<proteinExistence type="predicted"/>
<name>A0A1J1J7H8_9DIPT</name>